<keyword evidence="4 6" id="KW-1133">Transmembrane helix</keyword>
<evidence type="ECO:0000256" key="1">
    <source>
        <dbReference type="ARBA" id="ARBA00004651"/>
    </source>
</evidence>
<dbReference type="EMBL" id="RJJU01000011">
    <property type="protein sequence ID" value="RUM10749.1"/>
    <property type="molecule type" value="Genomic_DNA"/>
</dbReference>
<dbReference type="PANTHER" id="PTHR43124:SF5">
    <property type="entry name" value="PURINE RIBONUCLEOSIDE EFFLUX PUMP NEPI"/>
    <property type="match status" value="1"/>
</dbReference>
<feature type="transmembrane region" description="Helical" evidence="6">
    <location>
        <begin position="313"/>
        <end position="335"/>
    </location>
</feature>
<sequence>MSIELTLNETVLEEGEATRWSAVTCLSLLTFLLVGLEFLPVSLLTPIASDLSVSEGQAGLAITVSGVFAVITSLFGNALLTKIDRKMVVLLYTAVLAASSLAVALAPNFLVFLIGRVLVGISIGGFWSLSTAILARLASSRDLPKAIALLQGGTALALVLAAPLGSFLGGSIGWRDTFLITVPIGIAGLVWQLVVLPKMPATSTVSVARIFGLLRNRTFAIGMAATGLAFIGQNALSIYLRPFLEGVTGLDLNVLSMVLLGLGVGGLAGTSVIGFVARRRLLLVLVGLPAALAILALLLIALGPFAAATASLLVLWGFFSTPIPVAWNTWMAAVVPGELEAAGGLQVALIQLAIAGGAFAGGLLFDIAGWWSTFLLAACLLTGSAILAAVAGRRV</sequence>
<evidence type="ECO:0000256" key="2">
    <source>
        <dbReference type="ARBA" id="ARBA00022475"/>
    </source>
</evidence>
<dbReference type="InterPro" id="IPR011701">
    <property type="entry name" value="MFS"/>
</dbReference>
<dbReference type="InterPro" id="IPR050189">
    <property type="entry name" value="MFS_Efflux_Transporters"/>
</dbReference>
<dbReference type="EMBL" id="JACIDG010000010">
    <property type="protein sequence ID" value="MBB3916700.1"/>
    <property type="molecule type" value="Genomic_DNA"/>
</dbReference>
<comment type="subcellular location">
    <subcellularLocation>
        <location evidence="1">Cell membrane</location>
        <topology evidence="1">Multi-pass membrane protein</topology>
    </subcellularLocation>
</comment>
<protein>
    <submittedName>
        <fullName evidence="9">MFS transporter</fullName>
    </submittedName>
    <submittedName>
        <fullName evidence="8">Putative MFS family arabinose efflux permease</fullName>
    </submittedName>
</protein>
<gene>
    <name evidence="9" type="ORF">EFB14_21005</name>
    <name evidence="8" type="ORF">GGQ65_004009</name>
</gene>
<feature type="transmembrane region" description="Helical" evidence="6">
    <location>
        <begin position="371"/>
        <end position="391"/>
    </location>
</feature>
<dbReference type="PANTHER" id="PTHR43124">
    <property type="entry name" value="PURINE EFFLUX PUMP PBUE"/>
    <property type="match status" value="1"/>
</dbReference>
<feature type="transmembrane region" description="Helical" evidence="6">
    <location>
        <begin position="113"/>
        <end position="135"/>
    </location>
</feature>
<feature type="transmembrane region" description="Helical" evidence="6">
    <location>
        <begin position="218"/>
        <end position="240"/>
    </location>
</feature>
<dbReference type="AlphaFoldDB" id="A0A7W6FK28"/>
<feature type="transmembrane region" description="Helical" evidence="6">
    <location>
        <begin position="59"/>
        <end position="80"/>
    </location>
</feature>
<dbReference type="Pfam" id="PF07690">
    <property type="entry name" value="MFS_1"/>
    <property type="match status" value="1"/>
</dbReference>
<evidence type="ECO:0000256" key="4">
    <source>
        <dbReference type="ARBA" id="ARBA00022989"/>
    </source>
</evidence>
<proteinExistence type="predicted"/>
<dbReference type="Proteomes" id="UP000272004">
    <property type="component" value="Unassembled WGS sequence"/>
</dbReference>
<feature type="transmembrane region" description="Helical" evidence="6">
    <location>
        <begin position="178"/>
        <end position="197"/>
    </location>
</feature>
<evidence type="ECO:0000313" key="8">
    <source>
        <dbReference type="EMBL" id="MBB3916700.1"/>
    </source>
</evidence>
<evidence type="ECO:0000259" key="7">
    <source>
        <dbReference type="PROSITE" id="PS50850"/>
    </source>
</evidence>
<dbReference type="RefSeq" id="WP_126828631.1">
    <property type="nucleotide sequence ID" value="NZ_JACIDG010000010.1"/>
</dbReference>
<comment type="caution">
    <text evidence="8">The sequence shown here is derived from an EMBL/GenBank/DDBJ whole genome shotgun (WGS) entry which is preliminary data.</text>
</comment>
<dbReference type="GO" id="GO:0005886">
    <property type="term" value="C:plasma membrane"/>
    <property type="evidence" value="ECO:0007669"/>
    <property type="project" value="UniProtKB-SubCell"/>
</dbReference>
<evidence type="ECO:0000313" key="10">
    <source>
        <dbReference type="Proteomes" id="UP000272004"/>
    </source>
</evidence>
<feature type="transmembrane region" description="Helical" evidence="6">
    <location>
        <begin position="87"/>
        <end position="107"/>
    </location>
</feature>
<dbReference type="GO" id="GO:0022857">
    <property type="term" value="F:transmembrane transporter activity"/>
    <property type="evidence" value="ECO:0007669"/>
    <property type="project" value="InterPro"/>
</dbReference>
<dbReference type="PROSITE" id="PS50850">
    <property type="entry name" value="MFS"/>
    <property type="match status" value="1"/>
</dbReference>
<reference evidence="8 11" key="2">
    <citation type="submission" date="2020-08" db="EMBL/GenBank/DDBJ databases">
        <title>Genomic Encyclopedia of Type Strains, Phase IV (KMG-IV): sequencing the most valuable type-strain genomes for metagenomic binning, comparative biology and taxonomic classification.</title>
        <authorList>
            <person name="Goeker M."/>
        </authorList>
    </citation>
    <scope>NUCLEOTIDE SEQUENCE [LARGE SCALE GENOMIC DNA]</scope>
    <source>
        <strain evidence="8 11">DSM 19331</strain>
    </source>
</reference>
<dbReference type="Gene3D" id="1.20.1250.20">
    <property type="entry name" value="MFS general substrate transporter like domains"/>
    <property type="match status" value="1"/>
</dbReference>
<evidence type="ECO:0000256" key="5">
    <source>
        <dbReference type="ARBA" id="ARBA00023136"/>
    </source>
</evidence>
<evidence type="ECO:0000313" key="9">
    <source>
        <dbReference type="EMBL" id="RUM10749.1"/>
    </source>
</evidence>
<feature type="transmembrane region" description="Helical" evidence="6">
    <location>
        <begin position="347"/>
        <end position="365"/>
    </location>
</feature>
<feature type="transmembrane region" description="Helical" evidence="6">
    <location>
        <begin position="282"/>
        <end position="307"/>
    </location>
</feature>
<evidence type="ECO:0000313" key="11">
    <source>
        <dbReference type="Proteomes" id="UP000545490"/>
    </source>
</evidence>
<accession>A0A7W6FK28</accession>
<dbReference type="Proteomes" id="UP000545490">
    <property type="component" value="Unassembled WGS sequence"/>
</dbReference>
<evidence type="ECO:0000256" key="3">
    <source>
        <dbReference type="ARBA" id="ARBA00022692"/>
    </source>
</evidence>
<dbReference type="InterPro" id="IPR036259">
    <property type="entry name" value="MFS_trans_sf"/>
</dbReference>
<dbReference type="InterPro" id="IPR020846">
    <property type="entry name" value="MFS_dom"/>
</dbReference>
<name>A0A7W6FK28_9HYPH</name>
<feature type="domain" description="Major facilitator superfamily (MFS) profile" evidence="7">
    <location>
        <begin position="22"/>
        <end position="395"/>
    </location>
</feature>
<reference evidence="9 10" key="1">
    <citation type="submission" date="2018-11" db="EMBL/GenBank/DDBJ databases">
        <authorList>
            <person name="Huo Y."/>
        </authorList>
    </citation>
    <scope>NUCLEOTIDE SEQUENCE [LARGE SCALE GENOMIC DNA]</scope>
    <source>
        <strain evidence="9 10">CCBAU 33202</strain>
    </source>
</reference>
<organism evidence="8 11">
    <name type="scientific">Rhizobium fabae</name>
    <dbReference type="NCBI Taxonomy" id="573179"/>
    <lineage>
        <taxon>Bacteria</taxon>
        <taxon>Pseudomonadati</taxon>
        <taxon>Pseudomonadota</taxon>
        <taxon>Alphaproteobacteria</taxon>
        <taxon>Hyphomicrobiales</taxon>
        <taxon>Rhizobiaceae</taxon>
        <taxon>Rhizobium/Agrobacterium group</taxon>
        <taxon>Rhizobium</taxon>
    </lineage>
</organism>
<feature type="transmembrane region" description="Helical" evidence="6">
    <location>
        <begin position="20"/>
        <end position="39"/>
    </location>
</feature>
<keyword evidence="5 6" id="KW-0472">Membrane</keyword>
<dbReference type="SUPFAM" id="SSF103473">
    <property type="entry name" value="MFS general substrate transporter"/>
    <property type="match status" value="1"/>
</dbReference>
<keyword evidence="10" id="KW-1185">Reference proteome</keyword>
<keyword evidence="2" id="KW-1003">Cell membrane</keyword>
<keyword evidence="3 6" id="KW-0812">Transmembrane</keyword>
<feature type="transmembrane region" description="Helical" evidence="6">
    <location>
        <begin position="252"/>
        <end position="275"/>
    </location>
</feature>
<feature type="transmembrane region" description="Helical" evidence="6">
    <location>
        <begin position="147"/>
        <end position="172"/>
    </location>
</feature>
<evidence type="ECO:0000256" key="6">
    <source>
        <dbReference type="SAM" id="Phobius"/>
    </source>
</evidence>